<dbReference type="EMBL" id="PEZV01000029">
    <property type="protein sequence ID" value="PIT97207.1"/>
    <property type="molecule type" value="Genomic_DNA"/>
</dbReference>
<evidence type="ECO:0000313" key="3">
    <source>
        <dbReference type="Proteomes" id="UP000228596"/>
    </source>
</evidence>
<accession>A0A2M6WWN4</accession>
<dbReference type="InterPro" id="IPR029060">
    <property type="entry name" value="PIN-like_dom_sf"/>
</dbReference>
<evidence type="ECO:0000313" key="2">
    <source>
        <dbReference type="EMBL" id="PIT97207.1"/>
    </source>
</evidence>
<dbReference type="Proteomes" id="UP000228596">
    <property type="component" value="Unassembled WGS sequence"/>
</dbReference>
<proteinExistence type="predicted"/>
<dbReference type="Pfam" id="PF13470">
    <property type="entry name" value="PIN_3"/>
    <property type="match status" value="1"/>
</dbReference>
<feature type="domain" description="PIN" evidence="1">
    <location>
        <begin position="35"/>
        <end position="149"/>
    </location>
</feature>
<dbReference type="InterPro" id="IPR002716">
    <property type="entry name" value="PIN_dom"/>
</dbReference>
<dbReference type="InterPro" id="IPR002850">
    <property type="entry name" value="PIN_toxin-like"/>
</dbReference>
<evidence type="ECO:0000259" key="1">
    <source>
        <dbReference type="SMART" id="SM00670"/>
    </source>
</evidence>
<organism evidence="2 3">
    <name type="scientific">Candidatus Berkelbacteria bacterium CG10_big_fil_rev_8_21_14_0_10_41_12</name>
    <dbReference type="NCBI Taxonomy" id="1974513"/>
    <lineage>
        <taxon>Bacteria</taxon>
        <taxon>Candidatus Berkelbacteria</taxon>
    </lineage>
</organism>
<reference evidence="3" key="1">
    <citation type="submission" date="2017-09" db="EMBL/GenBank/DDBJ databases">
        <title>Depth-based differentiation of microbial function through sediment-hosted aquifers and enrichment of novel symbionts in the deep terrestrial subsurface.</title>
        <authorList>
            <person name="Probst A.J."/>
            <person name="Ladd B."/>
            <person name="Jarett J.K."/>
            <person name="Geller-Mcgrath D.E."/>
            <person name="Sieber C.M.K."/>
            <person name="Emerson J.B."/>
            <person name="Anantharaman K."/>
            <person name="Thomas B.C."/>
            <person name="Malmstrom R."/>
            <person name="Stieglmeier M."/>
            <person name="Klingl A."/>
            <person name="Woyke T."/>
            <person name="Ryan C.M."/>
            <person name="Banfield J.F."/>
        </authorList>
    </citation>
    <scope>NUCLEOTIDE SEQUENCE [LARGE SCALE GENOMIC DNA]</scope>
</reference>
<comment type="caution">
    <text evidence="2">The sequence shown here is derived from an EMBL/GenBank/DDBJ whole genome shotgun (WGS) entry which is preliminary data.</text>
</comment>
<gene>
    <name evidence="2" type="ORF">COT77_02745</name>
</gene>
<protein>
    <submittedName>
        <fullName evidence="2">Putative toxin-antitoxin system toxin component, PIN family</fullName>
    </submittedName>
</protein>
<name>A0A2M6WWN4_9BACT</name>
<dbReference type="SUPFAM" id="SSF88723">
    <property type="entry name" value="PIN domain-like"/>
    <property type="match status" value="1"/>
</dbReference>
<dbReference type="AlphaFoldDB" id="A0A2M6WWN4"/>
<dbReference type="NCBIfam" id="TIGR00305">
    <property type="entry name" value="putative toxin-antitoxin system toxin component, PIN family"/>
    <property type="match status" value="1"/>
</dbReference>
<sequence>MNRPTNQRPIAFIPSQNWKILSKTISQKLRKNKVPKVFFDTSVLFSAIYSQTGGSYQICRLVKKGEIEGYTTETVIKELQNNILKFSQKTKKNLESFIANHKFIVRSEITERETRPYLKIIVDKDAHVLAGATLCKCDYLLTLDKKHLNNEQIKERFTKAIITSPKKFLEYFRK</sequence>
<dbReference type="PANTHER" id="PTHR34610:SF3">
    <property type="entry name" value="SSL7007 PROTEIN"/>
    <property type="match status" value="1"/>
</dbReference>
<dbReference type="PANTHER" id="PTHR34610">
    <property type="entry name" value="SSL7007 PROTEIN"/>
    <property type="match status" value="1"/>
</dbReference>
<dbReference type="SMART" id="SM00670">
    <property type="entry name" value="PINc"/>
    <property type="match status" value="1"/>
</dbReference>